<dbReference type="RefSeq" id="WP_108313497.1">
    <property type="nucleotide sequence ID" value="NZ_NESN01000005.1"/>
</dbReference>
<keyword evidence="3" id="KW-1185">Reference proteome</keyword>
<dbReference type="OrthoDB" id="9156744at2"/>
<dbReference type="InterPro" id="IPR058548">
    <property type="entry name" value="MlaB-like_STAS"/>
</dbReference>
<accession>A0A315E650</accession>
<dbReference type="Gene3D" id="3.30.750.24">
    <property type="entry name" value="STAS domain"/>
    <property type="match status" value="1"/>
</dbReference>
<proteinExistence type="predicted"/>
<dbReference type="PROSITE" id="PS50801">
    <property type="entry name" value="STAS"/>
    <property type="match status" value="1"/>
</dbReference>
<organism evidence="2 3">
    <name type="scientific">Limnohabitans parvus II-B4</name>
    <dbReference type="NCBI Taxonomy" id="1293052"/>
    <lineage>
        <taxon>Bacteria</taxon>
        <taxon>Pseudomonadati</taxon>
        <taxon>Pseudomonadota</taxon>
        <taxon>Betaproteobacteria</taxon>
        <taxon>Burkholderiales</taxon>
        <taxon>Comamonadaceae</taxon>
        <taxon>Limnohabitans</taxon>
    </lineage>
</organism>
<gene>
    <name evidence="2" type="ORF">B9Z37_13315</name>
</gene>
<reference evidence="2 3" key="1">
    <citation type="submission" date="2017-04" db="EMBL/GenBank/DDBJ databases">
        <title>Unexpected and diverse lifestyles within the genus Limnohabitans.</title>
        <authorList>
            <person name="Kasalicky V."/>
            <person name="Mehrshad M."/>
            <person name="Andrei S.-A."/>
            <person name="Salcher M."/>
            <person name="Kratochvilova H."/>
            <person name="Simek K."/>
            <person name="Ghai R."/>
        </authorList>
    </citation>
    <scope>NUCLEOTIDE SEQUENCE [LARGE SCALE GENOMIC DNA]</scope>
    <source>
        <strain evidence="2 3">II-B4</strain>
    </source>
</reference>
<dbReference type="InterPro" id="IPR036513">
    <property type="entry name" value="STAS_dom_sf"/>
</dbReference>
<dbReference type="Pfam" id="PF13466">
    <property type="entry name" value="STAS_2"/>
    <property type="match status" value="1"/>
</dbReference>
<evidence type="ECO:0000313" key="2">
    <source>
        <dbReference type="EMBL" id="PUE52045.1"/>
    </source>
</evidence>
<evidence type="ECO:0000259" key="1">
    <source>
        <dbReference type="PROSITE" id="PS50801"/>
    </source>
</evidence>
<evidence type="ECO:0000313" key="3">
    <source>
        <dbReference type="Proteomes" id="UP000250790"/>
    </source>
</evidence>
<dbReference type="InterPro" id="IPR002645">
    <property type="entry name" value="STAS_dom"/>
</dbReference>
<name>A0A315E650_9BURK</name>
<protein>
    <recommendedName>
        <fullName evidence="1">STAS domain-containing protein</fullName>
    </recommendedName>
</protein>
<feature type="domain" description="STAS" evidence="1">
    <location>
        <begin position="1"/>
        <end position="91"/>
    </location>
</feature>
<comment type="caution">
    <text evidence="2">The sequence shown here is derived from an EMBL/GenBank/DDBJ whole genome shotgun (WGS) entry which is preliminary data.</text>
</comment>
<dbReference type="AlphaFoldDB" id="A0A315E650"/>
<dbReference type="SUPFAM" id="SSF52091">
    <property type="entry name" value="SpoIIaa-like"/>
    <property type="match status" value="1"/>
</dbReference>
<dbReference type="EMBL" id="NESN01000005">
    <property type="protein sequence ID" value="PUE52045.1"/>
    <property type="molecule type" value="Genomic_DNA"/>
</dbReference>
<dbReference type="Proteomes" id="UP000250790">
    <property type="component" value="Unassembled WGS sequence"/>
</dbReference>
<sequence length="91" mass="9700">MTSLTLPDTLLHEQANACLAQWVVQLALETKVAVEVDASALVEFDSSALAVLLGLRRVVVAQKGTLQVTGMPARLRQLASLYGVLELLSPS</sequence>